<keyword evidence="2" id="KW-1185">Reference proteome</keyword>
<dbReference type="EMBL" id="MU128935">
    <property type="protein sequence ID" value="KAF9517001.1"/>
    <property type="molecule type" value="Genomic_DNA"/>
</dbReference>
<gene>
    <name evidence="1" type="ORF">BS47DRAFT_591314</name>
</gene>
<dbReference type="Proteomes" id="UP000886523">
    <property type="component" value="Unassembled WGS sequence"/>
</dbReference>
<dbReference type="AlphaFoldDB" id="A0A9P6B3I3"/>
<proteinExistence type="predicted"/>
<name>A0A9P6B3I3_9AGAM</name>
<evidence type="ECO:0000313" key="2">
    <source>
        <dbReference type="Proteomes" id="UP000886523"/>
    </source>
</evidence>
<organism evidence="1 2">
    <name type="scientific">Hydnum rufescens UP504</name>
    <dbReference type="NCBI Taxonomy" id="1448309"/>
    <lineage>
        <taxon>Eukaryota</taxon>
        <taxon>Fungi</taxon>
        <taxon>Dikarya</taxon>
        <taxon>Basidiomycota</taxon>
        <taxon>Agaricomycotina</taxon>
        <taxon>Agaricomycetes</taxon>
        <taxon>Cantharellales</taxon>
        <taxon>Hydnaceae</taxon>
        <taxon>Hydnum</taxon>
    </lineage>
</organism>
<comment type="caution">
    <text evidence="1">The sequence shown here is derived from an EMBL/GenBank/DDBJ whole genome shotgun (WGS) entry which is preliminary data.</text>
</comment>
<protein>
    <submittedName>
        <fullName evidence="1">Uncharacterized protein</fullName>
    </submittedName>
</protein>
<accession>A0A9P6B3I3</accession>
<reference evidence="1" key="1">
    <citation type="journal article" date="2020" name="Nat. Commun.">
        <title>Large-scale genome sequencing of mycorrhizal fungi provides insights into the early evolution of symbiotic traits.</title>
        <authorList>
            <person name="Miyauchi S."/>
            <person name="Kiss E."/>
            <person name="Kuo A."/>
            <person name="Drula E."/>
            <person name="Kohler A."/>
            <person name="Sanchez-Garcia M."/>
            <person name="Morin E."/>
            <person name="Andreopoulos B."/>
            <person name="Barry K.W."/>
            <person name="Bonito G."/>
            <person name="Buee M."/>
            <person name="Carver A."/>
            <person name="Chen C."/>
            <person name="Cichocki N."/>
            <person name="Clum A."/>
            <person name="Culley D."/>
            <person name="Crous P.W."/>
            <person name="Fauchery L."/>
            <person name="Girlanda M."/>
            <person name="Hayes R.D."/>
            <person name="Keri Z."/>
            <person name="LaButti K."/>
            <person name="Lipzen A."/>
            <person name="Lombard V."/>
            <person name="Magnuson J."/>
            <person name="Maillard F."/>
            <person name="Murat C."/>
            <person name="Nolan M."/>
            <person name="Ohm R.A."/>
            <person name="Pangilinan J."/>
            <person name="Pereira M.F."/>
            <person name="Perotto S."/>
            <person name="Peter M."/>
            <person name="Pfister S."/>
            <person name="Riley R."/>
            <person name="Sitrit Y."/>
            <person name="Stielow J.B."/>
            <person name="Szollosi G."/>
            <person name="Zifcakova L."/>
            <person name="Stursova M."/>
            <person name="Spatafora J.W."/>
            <person name="Tedersoo L."/>
            <person name="Vaario L.M."/>
            <person name="Yamada A."/>
            <person name="Yan M."/>
            <person name="Wang P."/>
            <person name="Xu J."/>
            <person name="Bruns T."/>
            <person name="Baldrian P."/>
            <person name="Vilgalys R."/>
            <person name="Dunand C."/>
            <person name="Henrissat B."/>
            <person name="Grigoriev I.V."/>
            <person name="Hibbett D."/>
            <person name="Nagy L.G."/>
            <person name="Martin F.M."/>
        </authorList>
    </citation>
    <scope>NUCLEOTIDE SEQUENCE</scope>
    <source>
        <strain evidence="1">UP504</strain>
    </source>
</reference>
<sequence>MVHLQVTLTAYFVACNAYSASPRSQQETPNGSGLAEIRSPLAVDFHCDAGIVQRSPNHPGVFPLVYGSNEVFLLRPVTLKDSHPVRYLSERGWELALLLAFGLTLKPTNLDHLYRLYRHIHRQSVWQIS</sequence>
<evidence type="ECO:0000313" key="1">
    <source>
        <dbReference type="EMBL" id="KAF9517001.1"/>
    </source>
</evidence>